<protein>
    <submittedName>
        <fullName evidence="2">Uncharacterized protein</fullName>
    </submittedName>
</protein>
<dbReference type="KEGG" id="msaa:QYS49_39565"/>
<keyword evidence="1" id="KW-1133">Transmembrane helix</keyword>
<dbReference type="EMBL" id="CP129971">
    <property type="protein sequence ID" value="WMN11771.1"/>
    <property type="molecule type" value="Genomic_DNA"/>
</dbReference>
<accession>A0AA51NDS1</accession>
<dbReference type="RefSeq" id="WP_308349447.1">
    <property type="nucleotide sequence ID" value="NZ_CP129971.1"/>
</dbReference>
<evidence type="ECO:0000313" key="2">
    <source>
        <dbReference type="EMBL" id="WMN11771.1"/>
    </source>
</evidence>
<dbReference type="Proteomes" id="UP001230496">
    <property type="component" value="Chromosome"/>
</dbReference>
<proteinExistence type="predicted"/>
<keyword evidence="3" id="KW-1185">Reference proteome</keyword>
<keyword evidence="1" id="KW-0472">Membrane</keyword>
<evidence type="ECO:0000256" key="1">
    <source>
        <dbReference type="SAM" id="Phobius"/>
    </source>
</evidence>
<feature type="transmembrane region" description="Helical" evidence="1">
    <location>
        <begin position="27"/>
        <end position="45"/>
    </location>
</feature>
<feature type="transmembrane region" description="Helical" evidence="1">
    <location>
        <begin position="52"/>
        <end position="72"/>
    </location>
</feature>
<organism evidence="2 3">
    <name type="scientific">Marivirga salinarum</name>
    <dbReference type="NCBI Taxonomy" id="3059078"/>
    <lineage>
        <taxon>Bacteria</taxon>
        <taxon>Pseudomonadati</taxon>
        <taxon>Bacteroidota</taxon>
        <taxon>Cytophagia</taxon>
        <taxon>Cytophagales</taxon>
        <taxon>Marivirgaceae</taxon>
        <taxon>Marivirga</taxon>
    </lineage>
</organism>
<keyword evidence="1" id="KW-0812">Transmembrane</keyword>
<reference evidence="2 3" key="1">
    <citation type="submission" date="2023-08" db="EMBL/GenBank/DDBJ databases">
        <title>Comparative genomics and taxonomic characterization of three novel marine species of genus Marivirga.</title>
        <authorList>
            <person name="Muhammad N."/>
            <person name="Kim S.-G."/>
        </authorList>
    </citation>
    <scope>NUCLEOTIDE SEQUENCE [LARGE SCALE GENOMIC DNA]</scope>
    <source>
        <strain evidence="2 3">BDSF4-3</strain>
    </source>
</reference>
<evidence type="ECO:0000313" key="3">
    <source>
        <dbReference type="Proteomes" id="UP001230496"/>
    </source>
</evidence>
<name>A0AA51NDS1_9BACT</name>
<sequence>MLAVVFMTLAIMELSFGLIPIGLIGSVIVLIQSLILGLIILLVALRTKSRFYIPFLVFPLLILISIFSFFIVSKIQSNLSTNRANKLIEAINRFHKSNHKYPARLDDLAGKQIKSIPSTGQGIGIRQFRYRTDTTSRYWLSYDSYLGVTNWFNSETERWHSED</sequence>
<gene>
    <name evidence="2" type="ORF">QYS49_39565</name>
</gene>
<dbReference type="AlphaFoldDB" id="A0AA51NDS1"/>